<organism evidence="2 3">
    <name type="scientific">Crocosphaera watsonii WH 8502</name>
    <dbReference type="NCBI Taxonomy" id="423474"/>
    <lineage>
        <taxon>Bacteria</taxon>
        <taxon>Bacillati</taxon>
        <taxon>Cyanobacteriota</taxon>
        <taxon>Cyanophyceae</taxon>
        <taxon>Oscillatoriophycideae</taxon>
        <taxon>Chroococcales</taxon>
        <taxon>Aphanothecaceae</taxon>
        <taxon>Crocosphaera</taxon>
    </lineage>
</organism>
<accession>T2I9T4</accession>
<reference evidence="2 3" key="2">
    <citation type="submission" date="2013-09" db="EMBL/GenBank/DDBJ databases">
        <title>Whole genome comparison of six Crocosphaera watsonii strains with differing phenotypes.</title>
        <authorList>
            <person name="Bench S.R."/>
            <person name="Heller P."/>
            <person name="Frank I."/>
            <person name="Arciniega M."/>
            <person name="Shilova I.N."/>
            <person name="Zehr J.P."/>
        </authorList>
    </citation>
    <scope>NUCLEOTIDE SEQUENCE [LARGE SCALE GENOMIC DNA]</scope>
    <source>
        <strain evidence="2 3">WH 8502</strain>
    </source>
</reference>
<name>T2I9T4_CROWT</name>
<protein>
    <submittedName>
        <fullName evidence="2">Uncharacterized protein</fullName>
    </submittedName>
</protein>
<dbReference type="AlphaFoldDB" id="T2I9T4"/>
<evidence type="ECO:0000313" key="3">
    <source>
        <dbReference type="Proteomes" id="UP000018348"/>
    </source>
</evidence>
<dbReference type="EMBL" id="CAQK01000161">
    <property type="protein sequence ID" value="CCQ49597.1"/>
    <property type="molecule type" value="Genomic_DNA"/>
</dbReference>
<sequence>MNDRDKDKQEFIFGMKLKLNGQVQTSEGETSFEYQTNFLSLDLDSEENKKRFNNKIEKDKFIIKILRVLFLYYFVFASRSNPLDKEKKYDPSSELTYNPVENFDTQILPILKGDDDQAKKNLFINIKKGFETINVKLKLNKLKKLLIDCIKKTKLFDTKPCTLKISISQGILEKDEDKIIDSNQIFNDKLAKKEGLKYISVDDSSGIDKEELCSLSVEIKFNDIQYFRSNEEQKFSMKYDLEGIKTIPMLLTPQEKQCREIYKQGLINQACLVCNYNYERLKEEIFNAEDNPKMFWYQLTFSLLTYLSLKVLLDEAKKADTRLFIPLLRLHLTDKDDASPEEVFMRSFSYVLSHLLNEYHRFSSQGICLKQLDFFKKRNSLSSLYSTIPKIFKFDNYTPKLDKLAIIVVSSRECDRKSTNTYQIKNMIGEVICLDHQKNTSNAIRLYNQGTFSKNYDTEEIYKNPDVLTNKVTELYNKGYRHFLYIAKSPYSNYLNITGEDRELFFMSPDIIKTLKIGKGDIHIYPIFFDKYYVVKLQNIKAASLYIQDTSELRGLVNDKADASQRSLVFFNLFNGITGGNKNDRSYNGVISYTTLLNIYNDIEHEKTIYAGLINDTELKKDILNYLTLFHFSRYEAASSMINLKLDPYQNLIGDNSVGALSMSKHSNKNIDFNSLAFLTEVRRYLYDKLEKEEQE</sequence>
<dbReference type="Proteomes" id="UP000018348">
    <property type="component" value="Unassembled WGS sequence"/>
</dbReference>
<dbReference type="RefSeq" id="WP_021829544.1">
    <property type="nucleotide sequence ID" value="NZ_CAQK01000161.1"/>
</dbReference>
<gene>
    <name evidence="2" type="ORF">CWATWH8502_910</name>
</gene>
<evidence type="ECO:0000256" key="1">
    <source>
        <dbReference type="SAM" id="Phobius"/>
    </source>
</evidence>
<keyword evidence="1" id="KW-0472">Membrane</keyword>
<evidence type="ECO:0000313" key="2">
    <source>
        <dbReference type="EMBL" id="CCQ49597.1"/>
    </source>
</evidence>
<reference evidence="2 3" key="1">
    <citation type="submission" date="2013-01" db="EMBL/GenBank/DDBJ databases">
        <authorList>
            <person name="Bench S."/>
        </authorList>
    </citation>
    <scope>NUCLEOTIDE SEQUENCE [LARGE SCALE GENOMIC DNA]</scope>
    <source>
        <strain evidence="2 3">WH 8502</strain>
    </source>
</reference>
<comment type="caution">
    <text evidence="2">The sequence shown here is derived from an EMBL/GenBank/DDBJ whole genome shotgun (WGS) entry which is preliminary data.</text>
</comment>
<keyword evidence="1" id="KW-1133">Transmembrane helix</keyword>
<keyword evidence="1" id="KW-0812">Transmembrane</keyword>
<proteinExistence type="predicted"/>
<feature type="transmembrane region" description="Helical" evidence="1">
    <location>
        <begin position="61"/>
        <end position="78"/>
    </location>
</feature>